<keyword evidence="2" id="KW-0813">Transport</keyword>
<keyword evidence="4" id="KW-0997">Cell inner membrane</keyword>
<keyword evidence="6 10" id="KW-1133">Transmembrane helix</keyword>
<dbReference type="InterPro" id="IPR024002">
    <property type="entry name" value="For/NO2_transpt_CS"/>
</dbReference>
<dbReference type="Proteomes" id="UP000093501">
    <property type="component" value="Unassembled WGS sequence"/>
</dbReference>
<evidence type="ECO:0000256" key="2">
    <source>
        <dbReference type="ARBA" id="ARBA00022448"/>
    </source>
</evidence>
<protein>
    <submittedName>
        <fullName evidence="11">Formate transporter</fullName>
    </submittedName>
</protein>
<evidence type="ECO:0000256" key="3">
    <source>
        <dbReference type="ARBA" id="ARBA00022475"/>
    </source>
</evidence>
<dbReference type="Gene3D" id="1.20.1080.10">
    <property type="entry name" value="Glycerol uptake facilitator protein"/>
    <property type="match status" value="1"/>
</dbReference>
<evidence type="ECO:0000256" key="8">
    <source>
        <dbReference type="ARBA" id="ARBA00035914"/>
    </source>
</evidence>
<feature type="transmembrane region" description="Helical" evidence="10">
    <location>
        <begin position="65"/>
        <end position="87"/>
    </location>
</feature>
<dbReference type="InterPro" id="IPR000292">
    <property type="entry name" value="For/NO2_transpt"/>
</dbReference>
<evidence type="ECO:0000256" key="7">
    <source>
        <dbReference type="ARBA" id="ARBA00023136"/>
    </source>
</evidence>
<dbReference type="GO" id="GO:0015499">
    <property type="term" value="F:formate transmembrane transporter activity"/>
    <property type="evidence" value="ECO:0007669"/>
    <property type="project" value="TreeGrafter"/>
</dbReference>
<feature type="transmembrane region" description="Helical" evidence="10">
    <location>
        <begin position="108"/>
        <end position="133"/>
    </location>
</feature>
<gene>
    <name evidence="11" type="ORF">BCR15_09605</name>
</gene>
<dbReference type="InterPro" id="IPR023271">
    <property type="entry name" value="Aquaporin-like"/>
</dbReference>
<sequence>MATPAEMARLVQDTMLYKAQATVPRTLLLSLTGGGYIALGFVFYVTTQVGAEALPWGVAKLLGGVVFSVGLILVVLTGADLFTSTTMTLMLKASGHLSWWKLLRHWGLVYLGNAAGALTIVALMVLGGVQHSADGAWGQVVLAAASHKLDHSFIEALALGVACNLLVCLAVWAAFSGRTTTDKIMALVGPVALFVATGFEHSVANMFLVPLAIFIQPELAPAGVEHLGWWTFLTANLVPVTLGNIIGGGLMIGLFYWLVFRPKRDAGR</sequence>
<evidence type="ECO:0000256" key="10">
    <source>
        <dbReference type="SAM" id="Phobius"/>
    </source>
</evidence>
<evidence type="ECO:0000256" key="1">
    <source>
        <dbReference type="ARBA" id="ARBA00004429"/>
    </source>
</evidence>
<feature type="transmembrane region" description="Helical" evidence="10">
    <location>
        <begin position="26"/>
        <end position="45"/>
    </location>
</feature>
<dbReference type="Pfam" id="PF01226">
    <property type="entry name" value="Form_Nir_trans"/>
    <property type="match status" value="1"/>
</dbReference>
<dbReference type="PANTHER" id="PTHR30520:SF10">
    <property type="entry name" value="FORMATE CHANNEL FOCA-RELATED"/>
    <property type="match status" value="1"/>
</dbReference>
<comment type="catalytic activity">
    <reaction evidence="8">
        <text>formate(in) = formate(out)</text>
        <dbReference type="Rhea" id="RHEA:29679"/>
        <dbReference type="ChEBI" id="CHEBI:15740"/>
    </reaction>
</comment>
<proteinExistence type="inferred from homology"/>
<keyword evidence="12" id="KW-1185">Reference proteome</keyword>
<evidence type="ECO:0000313" key="12">
    <source>
        <dbReference type="Proteomes" id="UP000093501"/>
    </source>
</evidence>
<comment type="similarity">
    <text evidence="9">Belongs to the FNT transporter (TC 1.A.16) family.</text>
</comment>
<evidence type="ECO:0000256" key="4">
    <source>
        <dbReference type="ARBA" id="ARBA00022519"/>
    </source>
</evidence>
<dbReference type="PROSITE" id="PS01005">
    <property type="entry name" value="FORMATE_NITRITE_TP_1"/>
    <property type="match status" value="1"/>
</dbReference>
<dbReference type="GO" id="GO:0005886">
    <property type="term" value="C:plasma membrane"/>
    <property type="evidence" value="ECO:0007669"/>
    <property type="project" value="UniProtKB-SubCell"/>
</dbReference>
<keyword evidence="3" id="KW-1003">Cell membrane</keyword>
<dbReference type="PANTHER" id="PTHR30520">
    <property type="entry name" value="FORMATE TRANSPORTER-RELATED"/>
    <property type="match status" value="1"/>
</dbReference>
<comment type="subcellular location">
    <subcellularLocation>
        <location evidence="1">Cell inner membrane</location>
        <topology evidence="1">Multi-pass membrane protein</topology>
    </subcellularLocation>
</comment>
<keyword evidence="5 10" id="KW-0812">Transmembrane</keyword>
<feature type="transmembrane region" description="Helical" evidence="10">
    <location>
        <begin position="153"/>
        <end position="175"/>
    </location>
</feature>
<evidence type="ECO:0000256" key="6">
    <source>
        <dbReference type="ARBA" id="ARBA00022989"/>
    </source>
</evidence>
<dbReference type="EMBL" id="MBQD01000026">
    <property type="protein sequence ID" value="OCL31411.1"/>
    <property type="molecule type" value="Genomic_DNA"/>
</dbReference>
<dbReference type="AlphaFoldDB" id="A0A1C0AHE2"/>
<dbReference type="PROSITE" id="PS01006">
    <property type="entry name" value="FORMATE_NITRITE_TP_2"/>
    <property type="match status" value="1"/>
</dbReference>
<accession>A0A1C0AHE2</accession>
<organism evidence="11 12">
    <name type="scientific">Tessaracoccus lapidicaptus</name>
    <dbReference type="NCBI Taxonomy" id="1427523"/>
    <lineage>
        <taxon>Bacteria</taxon>
        <taxon>Bacillati</taxon>
        <taxon>Actinomycetota</taxon>
        <taxon>Actinomycetes</taxon>
        <taxon>Propionibacteriales</taxon>
        <taxon>Propionibacteriaceae</taxon>
        <taxon>Tessaracoccus</taxon>
    </lineage>
</organism>
<dbReference type="NCBIfam" id="TIGR00790">
    <property type="entry name" value="fnt"/>
    <property type="match status" value="1"/>
</dbReference>
<keyword evidence="7 10" id="KW-0472">Membrane</keyword>
<evidence type="ECO:0000256" key="9">
    <source>
        <dbReference type="ARBA" id="ARBA00049660"/>
    </source>
</evidence>
<name>A0A1C0AHE2_9ACTN</name>
<feature type="transmembrane region" description="Helical" evidence="10">
    <location>
        <begin position="187"/>
        <end position="215"/>
    </location>
</feature>
<reference evidence="12" key="1">
    <citation type="submission" date="2016-07" db="EMBL/GenBank/DDBJ databases">
        <authorList>
            <person name="Florea S."/>
            <person name="Webb J.S."/>
            <person name="Jaromczyk J."/>
            <person name="Schardl C.L."/>
        </authorList>
    </citation>
    <scope>NUCLEOTIDE SEQUENCE [LARGE SCALE GENOMIC DNA]</scope>
    <source>
        <strain evidence="12">IPBSL-7</strain>
    </source>
</reference>
<evidence type="ECO:0000256" key="5">
    <source>
        <dbReference type="ARBA" id="ARBA00022692"/>
    </source>
</evidence>
<feature type="transmembrane region" description="Helical" evidence="10">
    <location>
        <begin position="227"/>
        <end position="260"/>
    </location>
</feature>
<evidence type="ECO:0000313" key="11">
    <source>
        <dbReference type="EMBL" id="OCL31411.1"/>
    </source>
</evidence>
<comment type="caution">
    <text evidence="11">The sequence shown here is derived from an EMBL/GenBank/DDBJ whole genome shotgun (WGS) entry which is preliminary data.</text>
</comment>